<reference evidence="3 4" key="1">
    <citation type="submission" date="2024-07" db="EMBL/GenBank/DDBJ databases">
        <title>Section-level genome sequencing and comparative genomics of Aspergillus sections Usti and Cavernicolus.</title>
        <authorList>
            <consortium name="Lawrence Berkeley National Laboratory"/>
            <person name="Nybo J.L."/>
            <person name="Vesth T.C."/>
            <person name="Theobald S."/>
            <person name="Frisvad J.C."/>
            <person name="Larsen T.O."/>
            <person name="Kjaerboelling I."/>
            <person name="Rothschild-Mancinelli K."/>
            <person name="Lyhne E.K."/>
            <person name="Kogle M.E."/>
            <person name="Barry K."/>
            <person name="Clum A."/>
            <person name="Na H."/>
            <person name="Ledsgaard L."/>
            <person name="Lin J."/>
            <person name="Lipzen A."/>
            <person name="Kuo A."/>
            <person name="Riley R."/>
            <person name="Mondo S."/>
            <person name="LaButti K."/>
            <person name="Haridas S."/>
            <person name="Pangalinan J."/>
            <person name="Salamov A.A."/>
            <person name="Simmons B.A."/>
            <person name="Magnuson J.K."/>
            <person name="Chen J."/>
            <person name="Drula E."/>
            <person name="Henrissat B."/>
            <person name="Wiebenga A."/>
            <person name="Lubbers R.J."/>
            <person name="Gomes A.C."/>
            <person name="Makela M.R."/>
            <person name="Stajich J."/>
            <person name="Grigoriev I.V."/>
            <person name="Mortensen U.H."/>
            <person name="De vries R.P."/>
            <person name="Baker S.E."/>
            <person name="Andersen M.R."/>
        </authorList>
    </citation>
    <scope>NUCLEOTIDE SEQUENCE [LARGE SCALE GENOMIC DNA]</scope>
    <source>
        <strain evidence="3 4">CBS 600.67</strain>
    </source>
</reference>
<feature type="region of interest" description="Disordered" evidence="1">
    <location>
        <begin position="1"/>
        <end position="23"/>
    </location>
</feature>
<proteinExistence type="predicted"/>
<protein>
    <submittedName>
        <fullName evidence="3">Uncharacterized protein</fullName>
    </submittedName>
</protein>
<organism evidence="3 4">
    <name type="scientific">Aspergillus cavernicola</name>
    <dbReference type="NCBI Taxonomy" id="176166"/>
    <lineage>
        <taxon>Eukaryota</taxon>
        <taxon>Fungi</taxon>
        <taxon>Dikarya</taxon>
        <taxon>Ascomycota</taxon>
        <taxon>Pezizomycotina</taxon>
        <taxon>Eurotiomycetes</taxon>
        <taxon>Eurotiomycetidae</taxon>
        <taxon>Eurotiales</taxon>
        <taxon>Aspergillaceae</taxon>
        <taxon>Aspergillus</taxon>
        <taxon>Aspergillus subgen. Nidulantes</taxon>
    </lineage>
</organism>
<evidence type="ECO:0000256" key="1">
    <source>
        <dbReference type="SAM" id="MobiDB-lite"/>
    </source>
</evidence>
<name>A0ABR4IFV7_9EURO</name>
<accession>A0ABR4IFV7</accession>
<gene>
    <name evidence="3" type="ORF">BDW59DRAFT_160805</name>
</gene>
<keyword evidence="2" id="KW-1133">Transmembrane helix</keyword>
<dbReference type="Proteomes" id="UP001610335">
    <property type="component" value="Unassembled WGS sequence"/>
</dbReference>
<dbReference type="EMBL" id="JBFXLS010000029">
    <property type="protein sequence ID" value="KAL2826615.1"/>
    <property type="molecule type" value="Genomic_DNA"/>
</dbReference>
<feature type="transmembrane region" description="Helical" evidence="2">
    <location>
        <begin position="47"/>
        <end position="67"/>
    </location>
</feature>
<sequence>MEPSKEPNAKVSSAQSSGDHVPTWIQYMPGPAPTYRYNRLSPRASRAGVVACGCVCLMLSGINVALMGDLSSAPSYLTRIGLTNGSQHTQLLIGFINAIYWIWRNNRRSPHKPYIRSDWPALGSLLRWDLRHDHHSTTPPQATSPCS</sequence>
<feature type="transmembrane region" description="Helical" evidence="2">
    <location>
        <begin position="87"/>
        <end position="103"/>
    </location>
</feature>
<keyword evidence="2" id="KW-0472">Membrane</keyword>
<evidence type="ECO:0000313" key="4">
    <source>
        <dbReference type="Proteomes" id="UP001610335"/>
    </source>
</evidence>
<keyword evidence="2" id="KW-0812">Transmembrane</keyword>
<evidence type="ECO:0000256" key="2">
    <source>
        <dbReference type="SAM" id="Phobius"/>
    </source>
</evidence>
<keyword evidence="4" id="KW-1185">Reference proteome</keyword>
<evidence type="ECO:0000313" key="3">
    <source>
        <dbReference type="EMBL" id="KAL2826615.1"/>
    </source>
</evidence>
<comment type="caution">
    <text evidence="3">The sequence shown here is derived from an EMBL/GenBank/DDBJ whole genome shotgun (WGS) entry which is preliminary data.</text>
</comment>